<feature type="domain" description="PPIase FKBP-type" evidence="8">
    <location>
        <begin position="74"/>
        <end position="159"/>
    </location>
</feature>
<dbReference type="RefSeq" id="WP_039611590.1">
    <property type="nucleotide sequence ID" value="NZ_JWIC01000010.1"/>
</dbReference>
<evidence type="ECO:0000256" key="6">
    <source>
        <dbReference type="PROSITE-ProRule" id="PRU00277"/>
    </source>
</evidence>
<proteinExistence type="inferred from homology"/>
<dbReference type="GO" id="GO:0003755">
    <property type="term" value="F:peptidyl-prolyl cis-trans isomerase activity"/>
    <property type="evidence" value="ECO:0007669"/>
    <property type="project" value="UniProtKB-UniRule"/>
</dbReference>
<keyword evidence="4 6" id="KW-0697">Rotamase</keyword>
<comment type="catalytic activity">
    <reaction evidence="1 6 7">
        <text>[protein]-peptidylproline (omega=180) = [protein]-peptidylproline (omega=0)</text>
        <dbReference type="Rhea" id="RHEA:16237"/>
        <dbReference type="Rhea" id="RHEA-COMP:10747"/>
        <dbReference type="Rhea" id="RHEA-COMP:10748"/>
        <dbReference type="ChEBI" id="CHEBI:83833"/>
        <dbReference type="ChEBI" id="CHEBI:83834"/>
        <dbReference type="EC" id="5.2.1.8"/>
    </reaction>
</comment>
<evidence type="ECO:0000259" key="8">
    <source>
        <dbReference type="PROSITE" id="PS50059"/>
    </source>
</evidence>
<gene>
    <name evidence="9" type="ORF">JF50_22605</name>
</gene>
<protein>
    <recommendedName>
        <fullName evidence="7">Peptidyl-prolyl cis-trans isomerase</fullName>
        <ecNumber evidence="7">5.2.1.8</ecNumber>
    </recommendedName>
</protein>
<evidence type="ECO:0000313" key="10">
    <source>
        <dbReference type="Proteomes" id="UP000031327"/>
    </source>
</evidence>
<dbReference type="Pfam" id="PF01346">
    <property type="entry name" value="FKBP_N"/>
    <property type="match status" value="1"/>
</dbReference>
<keyword evidence="5 6" id="KW-0413">Isomerase</keyword>
<dbReference type="SUPFAM" id="SSF54534">
    <property type="entry name" value="FKBP-like"/>
    <property type="match status" value="1"/>
</dbReference>
<reference evidence="9 10" key="1">
    <citation type="submission" date="2014-12" db="EMBL/GenBank/DDBJ databases">
        <title>Draft Genome Sequence of Pseudoalteromonas luteoviolacea HI1.</title>
        <authorList>
            <person name="Asahina A.Y."/>
            <person name="Hadfield M.G."/>
        </authorList>
    </citation>
    <scope>NUCLEOTIDE SEQUENCE [LARGE SCALE GENOMIC DNA]</scope>
    <source>
        <strain evidence="9 10">HI1</strain>
    </source>
</reference>
<keyword evidence="3" id="KW-0732">Signal</keyword>
<evidence type="ECO:0000313" key="9">
    <source>
        <dbReference type="EMBL" id="KID54690.1"/>
    </source>
</evidence>
<dbReference type="EMBL" id="JWIC01000010">
    <property type="protein sequence ID" value="KID54690.1"/>
    <property type="molecule type" value="Genomic_DNA"/>
</dbReference>
<evidence type="ECO:0000256" key="7">
    <source>
        <dbReference type="RuleBase" id="RU003915"/>
    </source>
</evidence>
<evidence type="ECO:0000256" key="4">
    <source>
        <dbReference type="ARBA" id="ARBA00023110"/>
    </source>
</evidence>
<dbReference type="Proteomes" id="UP000031327">
    <property type="component" value="Unassembled WGS sequence"/>
</dbReference>
<comment type="caution">
    <text evidence="9">The sequence shown here is derived from an EMBL/GenBank/DDBJ whole genome shotgun (WGS) entry which is preliminary data.</text>
</comment>
<dbReference type="EC" id="5.2.1.8" evidence="7"/>
<evidence type="ECO:0000256" key="3">
    <source>
        <dbReference type="ARBA" id="ARBA00022729"/>
    </source>
</evidence>
<evidence type="ECO:0000256" key="2">
    <source>
        <dbReference type="ARBA" id="ARBA00006577"/>
    </source>
</evidence>
<evidence type="ECO:0000256" key="5">
    <source>
        <dbReference type="ARBA" id="ARBA00023235"/>
    </source>
</evidence>
<dbReference type="GO" id="GO:0006457">
    <property type="term" value="P:protein folding"/>
    <property type="evidence" value="ECO:0007669"/>
    <property type="project" value="InterPro"/>
</dbReference>
<dbReference type="InterPro" id="IPR046357">
    <property type="entry name" value="PPIase_dom_sf"/>
</dbReference>
<name>A0A0C1Q5B5_9GAMM</name>
<accession>A0A0C1Q5B5</accession>
<dbReference type="OrthoDB" id="9814548at2"/>
<dbReference type="InterPro" id="IPR000774">
    <property type="entry name" value="PPIase_FKBP_N"/>
</dbReference>
<organism evidence="9 10">
    <name type="scientific">Pseudoalteromonas luteoviolacea</name>
    <dbReference type="NCBI Taxonomy" id="43657"/>
    <lineage>
        <taxon>Bacteria</taxon>
        <taxon>Pseudomonadati</taxon>
        <taxon>Pseudomonadota</taxon>
        <taxon>Gammaproteobacteria</taxon>
        <taxon>Alteromonadales</taxon>
        <taxon>Pseudoalteromonadaceae</taxon>
        <taxon>Pseudoalteromonas</taxon>
    </lineage>
</organism>
<dbReference type="InterPro" id="IPR001179">
    <property type="entry name" value="PPIase_FKBP_dom"/>
</dbReference>
<dbReference type="Pfam" id="PF00254">
    <property type="entry name" value="FKBP_C"/>
    <property type="match status" value="1"/>
</dbReference>
<dbReference type="AlphaFoldDB" id="A0A0C1Q5B5"/>
<dbReference type="PANTHER" id="PTHR43811:SF19">
    <property type="entry name" value="39 KDA FK506-BINDING NUCLEAR PROTEIN"/>
    <property type="match status" value="1"/>
</dbReference>
<comment type="similarity">
    <text evidence="2 7">Belongs to the FKBP-type PPIase family.</text>
</comment>
<dbReference type="PANTHER" id="PTHR43811">
    <property type="entry name" value="FKBP-TYPE PEPTIDYL-PROLYL CIS-TRANS ISOMERASE FKPA"/>
    <property type="match status" value="1"/>
</dbReference>
<sequence length="159" mass="17313">MSVTSIAITILALGLAWFIYNGNQKQKQIAQINRHDAEAFLASNAQKDGVITTESGLQYEILEKGEGAAFPTLSDSVRVHYHGTLLSGVVFDSSVDRGQAISFTPQQVIEGWKEALQLMVVGDKFKLYIHPDLGYGNRSAGKISAGSLLIFEVELLSIQ</sequence>
<dbReference type="Gene3D" id="3.10.50.40">
    <property type="match status" value="1"/>
</dbReference>
<dbReference type="FunFam" id="3.10.50.40:FF:000045">
    <property type="entry name" value="Peptidyl-prolyl cis-trans isomerase"/>
    <property type="match status" value="1"/>
</dbReference>
<dbReference type="PROSITE" id="PS50059">
    <property type="entry name" value="FKBP_PPIASE"/>
    <property type="match status" value="1"/>
</dbReference>
<evidence type="ECO:0000256" key="1">
    <source>
        <dbReference type="ARBA" id="ARBA00000971"/>
    </source>
</evidence>